<reference evidence="2 3" key="1">
    <citation type="submission" date="2015-09" db="EMBL/GenBank/DDBJ databases">
        <title>Genome of Desulfovibrio dechloracetivorans BerOc1, a mercury methylating strain isolated from highly hydrocarbons and metals contaminated coastal sediments.</title>
        <authorList>
            <person name="Goni Urriza M."/>
            <person name="Gassie C."/>
            <person name="Bouchez O."/>
            <person name="Klopp C."/>
            <person name="Ranchou-Peyruse A."/>
            <person name="Remy G."/>
        </authorList>
    </citation>
    <scope>NUCLEOTIDE SEQUENCE [LARGE SCALE GENOMIC DNA]</scope>
    <source>
        <strain evidence="2 3">BerOc1</strain>
    </source>
</reference>
<keyword evidence="3" id="KW-1185">Reference proteome</keyword>
<accession>A0A1J5NAN4</accession>
<dbReference type="Proteomes" id="UP000181901">
    <property type="component" value="Unassembled WGS sequence"/>
</dbReference>
<name>A0A1J5NAN4_9BACT</name>
<comment type="caution">
    <text evidence="2">The sequence shown here is derived from an EMBL/GenBank/DDBJ whole genome shotgun (WGS) entry which is preliminary data.</text>
</comment>
<proteinExistence type="predicted"/>
<evidence type="ECO:0000313" key="3">
    <source>
        <dbReference type="Proteomes" id="UP000181901"/>
    </source>
</evidence>
<evidence type="ECO:0000313" key="2">
    <source>
        <dbReference type="EMBL" id="OIQ50287.1"/>
    </source>
</evidence>
<protein>
    <submittedName>
        <fullName evidence="2">Uncharacterized protein</fullName>
    </submittedName>
</protein>
<evidence type="ECO:0000256" key="1">
    <source>
        <dbReference type="SAM" id="MobiDB-lite"/>
    </source>
</evidence>
<dbReference type="EMBL" id="LKAQ01000004">
    <property type="protein sequence ID" value="OIQ50287.1"/>
    <property type="molecule type" value="Genomic_DNA"/>
</dbReference>
<feature type="region of interest" description="Disordered" evidence="1">
    <location>
        <begin position="36"/>
        <end position="62"/>
    </location>
</feature>
<feature type="region of interest" description="Disordered" evidence="1">
    <location>
        <begin position="78"/>
        <end position="115"/>
    </location>
</feature>
<feature type="compositionally biased region" description="Basic and acidic residues" evidence="1">
    <location>
        <begin position="94"/>
        <end position="114"/>
    </location>
</feature>
<organism evidence="2 3">
    <name type="scientific">Pseudodesulfovibrio hydrargyri</name>
    <dbReference type="NCBI Taxonomy" id="2125990"/>
    <lineage>
        <taxon>Bacteria</taxon>
        <taxon>Pseudomonadati</taxon>
        <taxon>Thermodesulfobacteriota</taxon>
        <taxon>Desulfovibrionia</taxon>
        <taxon>Desulfovibrionales</taxon>
        <taxon>Desulfovibrionaceae</taxon>
    </lineage>
</organism>
<sequence length="217" mass="23780">MERYAPVAREPLCGVAPLHLLPALPAGSIFLLAQKNRRKKGPGEERGRPENAGQEADPLGSAPESRLAALAPIRRAAAPRGQLLTPRSRASLSEGKRERWDTVGRASARDRGEPLSDASVRIAPRKPLRVPAGHYAKQNATTNSFIRRAAIGSGPYSPSYAAERRLDRVCGRHLSSQRKPSTGSWVRFRRARTTAQFLLPFFCASKKGSRRKGEITK</sequence>
<dbReference type="AlphaFoldDB" id="A0A1J5NAN4"/>
<gene>
    <name evidence="2" type="ORF">BerOc1_02218</name>
</gene>